<dbReference type="Proteomes" id="UP000256645">
    <property type="component" value="Unassembled WGS sequence"/>
</dbReference>
<reference evidence="3 4" key="1">
    <citation type="journal article" date="2018" name="IMA Fungus">
        <title>IMA Genome-F 9: Draft genome sequence of Annulohypoxylon stygium, Aspergillus mulundensis, Berkeleyomyces basicola (syn. Thielaviopsis basicola), Ceratocystis smalleyi, two Cercospora beticola strains, Coleophoma cylindrospora, Fusarium fracticaudum, Phialophora cf. hyalina, and Morchella septimelata.</title>
        <authorList>
            <person name="Wingfield B.D."/>
            <person name="Bills G.F."/>
            <person name="Dong Y."/>
            <person name="Huang W."/>
            <person name="Nel W.J."/>
            <person name="Swalarsk-Parry B.S."/>
            <person name="Vaghefi N."/>
            <person name="Wilken P.M."/>
            <person name="An Z."/>
            <person name="de Beer Z.W."/>
            <person name="De Vos L."/>
            <person name="Chen L."/>
            <person name="Duong T.A."/>
            <person name="Gao Y."/>
            <person name="Hammerbacher A."/>
            <person name="Kikkert J.R."/>
            <person name="Li Y."/>
            <person name="Li H."/>
            <person name="Li K."/>
            <person name="Li Q."/>
            <person name="Liu X."/>
            <person name="Ma X."/>
            <person name="Naidoo K."/>
            <person name="Pethybridge S.J."/>
            <person name="Sun J."/>
            <person name="Steenkamp E.T."/>
            <person name="van der Nest M.A."/>
            <person name="van Wyk S."/>
            <person name="Wingfield M.J."/>
            <person name="Xiong C."/>
            <person name="Yue Q."/>
            <person name="Zhang X."/>
        </authorList>
    </citation>
    <scope>NUCLEOTIDE SEQUENCE [LARGE SCALE GENOMIC DNA]</scope>
    <source>
        <strain evidence="3 4">BP6252</strain>
    </source>
</reference>
<evidence type="ECO:0000256" key="1">
    <source>
        <dbReference type="ARBA" id="ARBA00022737"/>
    </source>
</evidence>
<dbReference type="PANTHER" id="PTHR24198:SF165">
    <property type="entry name" value="ANKYRIN REPEAT-CONTAINING PROTEIN-RELATED"/>
    <property type="match status" value="1"/>
</dbReference>
<dbReference type="SUPFAM" id="SSF48403">
    <property type="entry name" value="Ankyrin repeat"/>
    <property type="match status" value="1"/>
</dbReference>
<organism evidence="3 4">
    <name type="scientific">Coleophoma cylindrospora</name>
    <dbReference type="NCBI Taxonomy" id="1849047"/>
    <lineage>
        <taxon>Eukaryota</taxon>
        <taxon>Fungi</taxon>
        <taxon>Dikarya</taxon>
        <taxon>Ascomycota</taxon>
        <taxon>Pezizomycotina</taxon>
        <taxon>Leotiomycetes</taxon>
        <taxon>Helotiales</taxon>
        <taxon>Dermateaceae</taxon>
        <taxon>Coleophoma</taxon>
    </lineage>
</organism>
<comment type="caution">
    <text evidence="3">The sequence shown here is derived from an EMBL/GenBank/DDBJ whole genome shotgun (WGS) entry which is preliminary data.</text>
</comment>
<evidence type="ECO:0000313" key="4">
    <source>
        <dbReference type="Proteomes" id="UP000256645"/>
    </source>
</evidence>
<dbReference type="AlphaFoldDB" id="A0A3D8RHM7"/>
<keyword evidence="4" id="KW-1185">Reference proteome</keyword>
<dbReference type="SMART" id="SM00248">
    <property type="entry name" value="ANK"/>
    <property type="match status" value="5"/>
</dbReference>
<protein>
    <submittedName>
        <fullName evidence="3">Uncharacterized protein</fullName>
    </submittedName>
</protein>
<dbReference type="PANTHER" id="PTHR24198">
    <property type="entry name" value="ANKYRIN REPEAT AND PROTEIN KINASE DOMAIN-CONTAINING PROTEIN"/>
    <property type="match status" value="1"/>
</dbReference>
<gene>
    <name evidence="3" type="ORF">BP6252_07363</name>
</gene>
<dbReference type="Pfam" id="PF00023">
    <property type="entry name" value="Ank"/>
    <property type="match status" value="1"/>
</dbReference>
<sequence>MSIHSNSGEEDLFYLPLEYMNSTSASEPSPSMLASAHPDPLFLQAVLYNCSRLHPRRFTGRFLLSTTPNTDCKVILTPCHEYDRRDTWIHSWPPTSMADFGPDSMRLSKSPVGISSSLMEAIRARLPQNLNILHAAHANPDGLPLDILELHAAHYLRFRPRLLSHSGLQDVATRTTLLNCMSLPQVSNLTLEEVEDRFWDGMAPFWCEEDFTPMNHFPHGDEIPSILCAVKTGSIDILQQLMEFGADITFWTTPQFYVPDPPTPSSLAITTPLHIAIQAGDLTMLSYLLNVHHFDPNAMALVAPTRCHTPLMAAVIYHSKDDGNCCYSAIDMLNQTPSINVDIRTPVYGVHLLHFAVAKLDLELLKRLTQVVPLKKAQSTALGHTLMHIAFLPEDATHVQRHAKSVYQSIHETRDLSGTNDQGTWDPNRTTDKDYTQVWEAQYEVMEYLWHNGINDLSAPDVHRNNPLHYLCGCKSPNLRALEWLRCKPSSSHAWQNQNMYGFSPEDLLEANKRVVDLGREHGLKSWFQRKRSAERRARKQEAWKQLLAPYGRSEYVTLDVDGW</sequence>
<dbReference type="OrthoDB" id="2980193at2759"/>
<dbReference type="Gene3D" id="1.25.40.20">
    <property type="entry name" value="Ankyrin repeat-containing domain"/>
    <property type="match status" value="1"/>
</dbReference>
<evidence type="ECO:0000256" key="2">
    <source>
        <dbReference type="ARBA" id="ARBA00023043"/>
    </source>
</evidence>
<dbReference type="EMBL" id="PDLM01000007">
    <property type="protein sequence ID" value="RDW73456.1"/>
    <property type="molecule type" value="Genomic_DNA"/>
</dbReference>
<name>A0A3D8RHM7_9HELO</name>
<dbReference type="InterPro" id="IPR002110">
    <property type="entry name" value="Ankyrin_rpt"/>
</dbReference>
<keyword evidence="2" id="KW-0040">ANK repeat</keyword>
<dbReference type="STRING" id="1849047.A0A3D8RHM7"/>
<evidence type="ECO:0000313" key="3">
    <source>
        <dbReference type="EMBL" id="RDW73456.1"/>
    </source>
</evidence>
<proteinExistence type="predicted"/>
<dbReference type="InterPro" id="IPR036770">
    <property type="entry name" value="Ankyrin_rpt-contain_sf"/>
</dbReference>
<keyword evidence="1" id="KW-0677">Repeat</keyword>
<accession>A0A3D8RHM7</accession>